<reference evidence="1 2" key="1">
    <citation type="submission" date="2012-08" db="EMBL/GenBank/DDBJ databases">
        <title>Oryza genome evolution.</title>
        <authorList>
            <person name="Wing R.A."/>
        </authorList>
    </citation>
    <scope>NUCLEOTIDE SEQUENCE</scope>
</reference>
<accession>A0A0D9W413</accession>
<evidence type="ECO:0000313" key="1">
    <source>
        <dbReference type="EnsemblPlants" id="LPERR04G06710.1"/>
    </source>
</evidence>
<dbReference type="Proteomes" id="UP000032180">
    <property type="component" value="Chromosome 4"/>
</dbReference>
<dbReference type="EnsemblPlants" id="LPERR04G06710.1">
    <property type="protein sequence ID" value="LPERR04G06710.1"/>
    <property type="gene ID" value="LPERR04G06710"/>
</dbReference>
<name>A0A0D9W413_9ORYZ</name>
<organism evidence="1 2">
    <name type="scientific">Leersia perrieri</name>
    <dbReference type="NCBI Taxonomy" id="77586"/>
    <lineage>
        <taxon>Eukaryota</taxon>
        <taxon>Viridiplantae</taxon>
        <taxon>Streptophyta</taxon>
        <taxon>Embryophyta</taxon>
        <taxon>Tracheophyta</taxon>
        <taxon>Spermatophyta</taxon>
        <taxon>Magnoliopsida</taxon>
        <taxon>Liliopsida</taxon>
        <taxon>Poales</taxon>
        <taxon>Poaceae</taxon>
        <taxon>BOP clade</taxon>
        <taxon>Oryzoideae</taxon>
        <taxon>Oryzeae</taxon>
        <taxon>Oryzinae</taxon>
        <taxon>Leersia</taxon>
    </lineage>
</organism>
<protein>
    <submittedName>
        <fullName evidence="1">Uncharacterized protein</fullName>
    </submittedName>
</protein>
<evidence type="ECO:0000313" key="2">
    <source>
        <dbReference type="Proteomes" id="UP000032180"/>
    </source>
</evidence>
<dbReference type="HOGENOM" id="CLU_1379910_0_0_1"/>
<reference evidence="2" key="2">
    <citation type="submission" date="2013-12" db="EMBL/GenBank/DDBJ databases">
        <authorList>
            <person name="Yu Y."/>
            <person name="Lee S."/>
            <person name="de Baynast K."/>
            <person name="Wissotski M."/>
            <person name="Liu L."/>
            <person name="Talag J."/>
            <person name="Goicoechea J."/>
            <person name="Angelova A."/>
            <person name="Jetty R."/>
            <person name="Kudrna D."/>
            <person name="Golser W."/>
            <person name="Rivera L."/>
            <person name="Zhang J."/>
            <person name="Wing R."/>
        </authorList>
    </citation>
    <scope>NUCLEOTIDE SEQUENCE</scope>
</reference>
<dbReference type="Gramene" id="LPERR04G06710.1">
    <property type="protein sequence ID" value="LPERR04G06710.1"/>
    <property type="gene ID" value="LPERR04G06710"/>
</dbReference>
<keyword evidence="2" id="KW-1185">Reference proteome</keyword>
<dbReference type="AlphaFoldDB" id="A0A0D9W413"/>
<proteinExistence type="predicted"/>
<reference evidence="1" key="3">
    <citation type="submission" date="2015-04" db="UniProtKB">
        <authorList>
            <consortium name="EnsemblPlants"/>
        </authorList>
    </citation>
    <scope>IDENTIFICATION</scope>
</reference>
<sequence>MVVAANDGASEVCEIRGKDVQGTTMDGGSLARGRWRGSNNKVERAAFGAGRMRLESRSSSCTEGIGSKRTLRLCLDSCGVGYPMIIAVERIISILTTWLSYRASSRVTGVLPPRHHLRTTKLDVFGKLNALLALYELHTMCGLTDSITNVHDAATEIVGNGCQRVKRFGIKFFALNGTRHVECIYRLVDTDVVKWSVE</sequence>